<evidence type="ECO:0000313" key="3">
    <source>
        <dbReference type="EMBL" id="PRQ05512.1"/>
    </source>
</evidence>
<organism evidence="3 4">
    <name type="scientific">Enhygromyxa salina</name>
    <dbReference type="NCBI Taxonomy" id="215803"/>
    <lineage>
        <taxon>Bacteria</taxon>
        <taxon>Pseudomonadati</taxon>
        <taxon>Myxococcota</taxon>
        <taxon>Polyangia</taxon>
        <taxon>Nannocystales</taxon>
        <taxon>Nannocystaceae</taxon>
        <taxon>Enhygromyxa</taxon>
    </lineage>
</organism>
<name>A0A2S9YKE7_9BACT</name>
<sequence length="95" mass="10798">MLPAPPMAELNIRLLIDPETGKKNLIIEYESDSDMLPIEHEDEHRRLINELVEGGVVKAEDLGKVIVKREREAHVPESQVEDEQADERESIEQGS</sequence>
<dbReference type="InterPro" id="IPR045483">
    <property type="entry name" value="fvmX3-analog"/>
</dbReference>
<comment type="caution">
    <text evidence="3">The sequence shown here is derived from an EMBL/GenBank/DDBJ whole genome shotgun (WGS) entry which is preliminary data.</text>
</comment>
<dbReference type="Pfam" id="PF20002">
    <property type="entry name" value="fvmX3-analog"/>
    <property type="match status" value="1"/>
</dbReference>
<accession>A0A2S9YKE7</accession>
<reference evidence="3 4" key="1">
    <citation type="submission" date="2018-03" db="EMBL/GenBank/DDBJ databases">
        <title>Draft Genome Sequences of the Obligatory Marine Myxobacteria Enhygromyxa salina SWB007.</title>
        <authorList>
            <person name="Poehlein A."/>
            <person name="Moghaddam J.A."/>
            <person name="Harms H."/>
            <person name="Alanjari M."/>
            <person name="Koenig G.M."/>
            <person name="Daniel R."/>
            <person name="Schaeberle T.F."/>
        </authorList>
    </citation>
    <scope>NUCLEOTIDE SEQUENCE [LARGE SCALE GENOMIC DNA]</scope>
    <source>
        <strain evidence="3 4">SWB007</strain>
    </source>
</reference>
<dbReference type="Proteomes" id="UP000238823">
    <property type="component" value="Unassembled WGS sequence"/>
</dbReference>
<feature type="region of interest" description="Disordered" evidence="1">
    <location>
        <begin position="70"/>
        <end position="95"/>
    </location>
</feature>
<proteinExistence type="predicted"/>
<gene>
    <name evidence="3" type="ORF">ENSA7_45580</name>
</gene>
<dbReference type="AlphaFoldDB" id="A0A2S9YKE7"/>
<dbReference type="EMBL" id="PVNL01000093">
    <property type="protein sequence ID" value="PRQ05512.1"/>
    <property type="molecule type" value="Genomic_DNA"/>
</dbReference>
<feature type="domain" description="FtsH ternary system" evidence="2">
    <location>
        <begin position="7"/>
        <end position="94"/>
    </location>
</feature>
<evidence type="ECO:0000256" key="1">
    <source>
        <dbReference type="SAM" id="MobiDB-lite"/>
    </source>
</evidence>
<evidence type="ECO:0000313" key="4">
    <source>
        <dbReference type="Proteomes" id="UP000238823"/>
    </source>
</evidence>
<evidence type="ECO:0000259" key="2">
    <source>
        <dbReference type="Pfam" id="PF20002"/>
    </source>
</evidence>
<protein>
    <recommendedName>
        <fullName evidence="2">FtsH ternary system domain-containing protein</fullName>
    </recommendedName>
</protein>